<dbReference type="RefSeq" id="WP_379592240.1">
    <property type="nucleotide sequence ID" value="NZ_JBHTKK010000013.1"/>
</dbReference>
<keyword evidence="2" id="KW-1185">Reference proteome</keyword>
<gene>
    <name evidence="1" type="ORF">ACFQ19_11555</name>
</gene>
<proteinExistence type="predicted"/>
<name>A0ABW3NG92_9BACI</name>
<reference evidence="2" key="1">
    <citation type="journal article" date="2019" name="Int. J. Syst. Evol. Microbiol.">
        <title>The Global Catalogue of Microorganisms (GCM) 10K type strain sequencing project: providing services to taxonomists for standard genome sequencing and annotation.</title>
        <authorList>
            <consortium name="The Broad Institute Genomics Platform"/>
            <consortium name="The Broad Institute Genome Sequencing Center for Infectious Disease"/>
            <person name="Wu L."/>
            <person name="Ma J."/>
        </authorList>
    </citation>
    <scope>NUCLEOTIDE SEQUENCE [LARGE SCALE GENOMIC DNA]</scope>
    <source>
        <strain evidence="2">CCUG 56608</strain>
    </source>
</reference>
<protein>
    <submittedName>
        <fullName evidence="1">Uncharacterized protein</fullName>
    </submittedName>
</protein>
<organism evidence="1 2">
    <name type="scientific">Oceanobacillus locisalsi</name>
    <dbReference type="NCBI Taxonomy" id="546107"/>
    <lineage>
        <taxon>Bacteria</taxon>
        <taxon>Bacillati</taxon>
        <taxon>Bacillota</taxon>
        <taxon>Bacilli</taxon>
        <taxon>Bacillales</taxon>
        <taxon>Bacillaceae</taxon>
        <taxon>Oceanobacillus</taxon>
    </lineage>
</organism>
<dbReference type="EMBL" id="JBHTKK010000013">
    <property type="protein sequence ID" value="MFD1066661.1"/>
    <property type="molecule type" value="Genomic_DNA"/>
</dbReference>
<evidence type="ECO:0000313" key="2">
    <source>
        <dbReference type="Proteomes" id="UP001597041"/>
    </source>
</evidence>
<evidence type="ECO:0000313" key="1">
    <source>
        <dbReference type="EMBL" id="MFD1066661.1"/>
    </source>
</evidence>
<sequence>MGSLIGHAESKEQEFEDLQKIVVAEFIKGEITELQLRQAMKKSFMLGHSAGHSRGEIYLERMLSEMGGMD</sequence>
<comment type="caution">
    <text evidence="1">The sequence shown here is derived from an EMBL/GenBank/DDBJ whole genome shotgun (WGS) entry which is preliminary data.</text>
</comment>
<accession>A0ABW3NG92</accession>
<dbReference type="Proteomes" id="UP001597041">
    <property type="component" value="Unassembled WGS sequence"/>
</dbReference>